<evidence type="ECO:0000256" key="3">
    <source>
        <dbReference type="ARBA" id="ARBA00022801"/>
    </source>
</evidence>
<evidence type="ECO:0000256" key="5">
    <source>
        <dbReference type="ARBA" id="ARBA00023049"/>
    </source>
</evidence>
<feature type="domain" description="MPN" evidence="8">
    <location>
        <begin position="280"/>
        <end position="402"/>
    </location>
</feature>
<dbReference type="PANTHER" id="PTHR30471:SF3">
    <property type="entry name" value="UPF0758 PROTEIN YEES-RELATED"/>
    <property type="match status" value="1"/>
</dbReference>
<comment type="similarity">
    <text evidence="6">Belongs to the UPF0758 family.</text>
</comment>
<keyword evidence="2" id="KW-0479">Metal-binding</keyword>
<accession>A0A7G9YU58</accession>
<proteinExistence type="inferred from homology"/>
<gene>
    <name evidence="9" type="ORF">JNAIMGOO_00009</name>
</gene>
<dbReference type="GO" id="GO:0008237">
    <property type="term" value="F:metallopeptidase activity"/>
    <property type="evidence" value="ECO:0007669"/>
    <property type="project" value="UniProtKB-KW"/>
</dbReference>
<evidence type="ECO:0000256" key="2">
    <source>
        <dbReference type="ARBA" id="ARBA00022723"/>
    </source>
</evidence>
<evidence type="ECO:0000259" key="8">
    <source>
        <dbReference type="PROSITE" id="PS50249"/>
    </source>
</evidence>
<sequence>MQLQEVSEWLEKYNSKNESFDLEKEIENIVSRKIFLTKEDLIKIVKWRFPKGLEKNRERVINFLEQMDGSEIEKITWEAFEIEEESKKIRKLCKIKGVGISLASCILTFHNPKKYCVFNTRVYDEIFKIETRPNNIFSSPDYYLEMLNEIRKFSEKYNLMVRDVGKALFKKNCEESKSNNTRIKDISQDERPREKLERDGPDYLSNDELLALIIRTGHQKENAIEMSNRLIKEYGLDKLSDLSLNELQEIKGIGFAKACQIIALFEFNKRHAISKRDEKPIKCAKDVYEYAQPLLSGKDKEHFMILHLDSKNRVIKDEIISIGILNASLVHPREVFKSAIKESANAIVLVHNHPSGDAEPSKVDEDVTNRLNETGKLLKIKIIDHVIIGKDNYYSFRENQKIT</sequence>
<dbReference type="PROSITE" id="PS50249">
    <property type="entry name" value="MPN"/>
    <property type="match status" value="1"/>
</dbReference>
<evidence type="ECO:0000256" key="1">
    <source>
        <dbReference type="ARBA" id="ARBA00022670"/>
    </source>
</evidence>
<reference evidence="9" key="1">
    <citation type="submission" date="2020-06" db="EMBL/GenBank/DDBJ databases">
        <title>Unique genomic features of the anaerobic methanotrophic archaea.</title>
        <authorList>
            <person name="Chadwick G.L."/>
            <person name="Skennerton C.T."/>
            <person name="Laso-Perez R."/>
            <person name="Leu A.O."/>
            <person name="Speth D.R."/>
            <person name="Yu H."/>
            <person name="Morgan-Lang C."/>
            <person name="Hatzenpichler R."/>
            <person name="Goudeau D."/>
            <person name="Malmstrom R."/>
            <person name="Brazelton W.J."/>
            <person name="Woyke T."/>
            <person name="Hallam S.J."/>
            <person name="Tyson G.W."/>
            <person name="Wegener G."/>
            <person name="Boetius A."/>
            <person name="Orphan V."/>
        </authorList>
    </citation>
    <scope>NUCLEOTIDE SEQUENCE</scope>
</reference>
<dbReference type="InterPro" id="IPR037518">
    <property type="entry name" value="MPN"/>
</dbReference>
<organism evidence="9">
    <name type="scientific">Candidatus Methanophagaceae archaeon ANME-1 ERB6</name>
    <dbReference type="NCBI Taxonomy" id="2759912"/>
    <lineage>
        <taxon>Archaea</taxon>
        <taxon>Methanobacteriati</taxon>
        <taxon>Methanobacteriota</taxon>
        <taxon>Stenosarchaea group</taxon>
        <taxon>Methanomicrobia</taxon>
        <taxon>Candidatus Methanophagales</taxon>
        <taxon>Candidatus Methanophagaceae</taxon>
    </lineage>
</organism>
<evidence type="ECO:0000313" key="9">
    <source>
        <dbReference type="EMBL" id="QNO51542.1"/>
    </source>
</evidence>
<dbReference type="InterPro" id="IPR046778">
    <property type="entry name" value="UPF0758_N"/>
</dbReference>
<dbReference type="PANTHER" id="PTHR30471">
    <property type="entry name" value="DNA REPAIR PROTEIN RADC"/>
    <property type="match status" value="1"/>
</dbReference>
<keyword evidence="1" id="KW-0645">Protease</keyword>
<dbReference type="Pfam" id="PF20582">
    <property type="entry name" value="UPF0758_N"/>
    <property type="match status" value="1"/>
</dbReference>
<dbReference type="InterPro" id="IPR001405">
    <property type="entry name" value="UPF0758"/>
</dbReference>
<dbReference type="InterPro" id="IPR020891">
    <property type="entry name" value="UPF0758_CS"/>
</dbReference>
<evidence type="ECO:0000256" key="7">
    <source>
        <dbReference type="SAM" id="MobiDB-lite"/>
    </source>
</evidence>
<dbReference type="GO" id="GO:0006508">
    <property type="term" value="P:proteolysis"/>
    <property type="evidence" value="ECO:0007669"/>
    <property type="project" value="UniProtKB-KW"/>
</dbReference>
<dbReference type="Pfam" id="PF04002">
    <property type="entry name" value="RadC"/>
    <property type="match status" value="1"/>
</dbReference>
<keyword evidence="3" id="KW-0378">Hydrolase</keyword>
<dbReference type="CDD" id="cd08071">
    <property type="entry name" value="MPN_DUF2466"/>
    <property type="match status" value="1"/>
</dbReference>
<keyword evidence="4" id="KW-0862">Zinc</keyword>
<dbReference type="InterPro" id="IPR025657">
    <property type="entry name" value="RadC_JAB"/>
</dbReference>
<dbReference type="Gene3D" id="3.40.140.10">
    <property type="entry name" value="Cytidine Deaminase, domain 2"/>
    <property type="match status" value="1"/>
</dbReference>
<evidence type="ECO:0000256" key="6">
    <source>
        <dbReference type="RuleBase" id="RU003797"/>
    </source>
</evidence>
<name>A0A7G9YU58_9EURY</name>
<protein>
    <recommendedName>
        <fullName evidence="8">MPN domain-containing protein</fullName>
    </recommendedName>
</protein>
<evidence type="ECO:0000256" key="4">
    <source>
        <dbReference type="ARBA" id="ARBA00022833"/>
    </source>
</evidence>
<dbReference type="GO" id="GO:0046872">
    <property type="term" value="F:metal ion binding"/>
    <property type="evidence" value="ECO:0007669"/>
    <property type="project" value="UniProtKB-KW"/>
</dbReference>
<dbReference type="NCBIfam" id="NF000642">
    <property type="entry name" value="PRK00024.1"/>
    <property type="match status" value="1"/>
</dbReference>
<dbReference type="EMBL" id="MT631472">
    <property type="protein sequence ID" value="QNO51542.1"/>
    <property type="molecule type" value="Genomic_DNA"/>
</dbReference>
<keyword evidence="5" id="KW-0482">Metalloprotease</keyword>
<dbReference type="AlphaFoldDB" id="A0A7G9YU58"/>
<dbReference type="NCBIfam" id="TIGR00608">
    <property type="entry name" value="radc"/>
    <property type="match status" value="1"/>
</dbReference>
<dbReference type="PROSITE" id="PS01302">
    <property type="entry name" value="UPF0758"/>
    <property type="match status" value="1"/>
</dbReference>
<feature type="region of interest" description="Disordered" evidence="7">
    <location>
        <begin position="180"/>
        <end position="200"/>
    </location>
</feature>